<keyword evidence="1" id="KW-0732">Signal</keyword>
<dbReference type="InterPro" id="IPR016047">
    <property type="entry name" value="M23ase_b-sheet_dom"/>
</dbReference>
<dbReference type="RefSeq" id="WP_123897577.1">
    <property type="nucleotide sequence ID" value="NZ_RPFJ01000011.1"/>
</dbReference>
<gene>
    <name evidence="4" type="ORF">EGM88_08650</name>
</gene>
<evidence type="ECO:0000259" key="2">
    <source>
        <dbReference type="Pfam" id="PF01551"/>
    </source>
</evidence>
<proteinExistence type="predicted"/>
<evidence type="ECO:0000259" key="3">
    <source>
        <dbReference type="Pfam" id="PF18962"/>
    </source>
</evidence>
<sequence length="459" mass="51829">MKRSLFVLFMFPVLSFSQITISETFGKDLKFNPNNSSCITQEAKEIIQKKIQININNLKKQGKLSVKKSTAQSPTFIWPVKKSSSSTYNEVWAISNYVDHNASTPNNLQDYNCGTRTYDTDDGYNHAGTDIFTWPFFWDQMENNIAEVVAAAPGTIITKSDGQFDKSCSSNSNPWNAIYLQHSDGSVTWYGHLKNGSLTSKSVGDTVEEGEYLGIVGSSGNSTGPHLHFEVYDNNNNLIDPFSGSCNNITSWWKEQPDYTEPQINAVLTHSDVPNLSTCPEDETTNIQNKFLPNSDIYMIAYFKDQLENTLAYYRVFDPNNILIANWSESFTTNSTHSYWGRKLSNLATIGTYRLEVRYEGKVVNHSFEINTTLGIDDEKLKSVAVSPNPFENDIKISGFALEKDNYYISVFNQLGQKIVEKDDFSENLDLHFLSKGMYFLNIGNKITGGSKTFKIIKK</sequence>
<dbReference type="EMBL" id="RPFJ01000011">
    <property type="protein sequence ID" value="RPD96428.1"/>
    <property type="molecule type" value="Genomic_DNA"/>
</dbReference>
<evidence type="ECO:0000256" key="1">
    <source>
        <dbReference type="ARBA" id="ARBA00022729"/>
    </source>
</evidence>
<dbReference type="PANTHER" id="PTHR21666:SF270">
    <property type="entry name" value="MUREIN HYDROLASE ACTIVATOR ENVC"/>
    <property type="match status" value="1"/>
</dbReference>
<dbReference type="InterPro" id="IPR050570">
    <property type="entry name" value="Cell_wall_metabolism_enzyme"/>
</dbReference>
<name>A0A3N4NPH6_9FLAO</name>
<feature type="domain" description="Secretion system C-terminal sorting" evidence="3">
    <location>
        <begin position="387"/>
        <end position="448"/>
    </location>
</feature>
<dbReference type="PANTHER" id="PTHR21666">
    <property type="entry name" value="PEPTIDASE-RELATED"/>
    <property type="match status" value="1"/>
</dbReference>
<accession>A0A3N4NPH6</accession>
<organism evidence="4 5">
    <name type="scientific">Aureibaculum marinum</name>
    <dbReference type="NCBI Taxonomy" id="2487930"/>
    <lineage>
        <taxon>Bacteria</taxon>
        <taxon>Pseudomonadati</taxon>
        <taxon>Bacteroidota</taxon>
        <taxon>Flavobacteriia</taxon>
        <taxon>Flavobacteriales</taxon>
        <taxon>Flavobacteriaceae</taxon>
        <taxon>Aureibaculum</taxon>
    </lineage>
</organism>
<comment type="caution">
    <text evidence="4">The sequence shown here is derived from an EMBL/GenBank/DDBJ whole genome shotgun (WGS) entry which is preliminary data.</text>
</comment>
<dbReference type="InterPro" id="IPR011055">
    <property type="entry name" value="Dup_hybrid_motif"/>
</dbReference>
<reference evidence="4 5" key="1">
    <citation type="submission" date="2018-11" db="EMBL/GenBank/DDBJ databases">
        <title>Aureibaculum marinum gen. nov., sp. nov., a member of the family Flavobacteriaceae isolated from the Bohai Sea.</title>
        <authorList>
            <person name="Ji X."/>
        </authorList>
    </citation>
    <scope>NUCLEOTIDE SEQUENCE [LARGE SCALE GENOMIC DNA]</scope>
    <source>
        <strain evidence="4 5">BH-SD17</strain>
    </source>
</reference>
<dbReference type="Pfam" id="PF18962">
    <property type="entry name" value="Por_Secre_tail"/>
    <property type="match status" value="1"/>
</dbReference>
<keyword evidence="5" id="KW-1185">Reference proteome</keyword>
<dbReference type="NCBIfam" id="TIGR04183">
    <property type="entry name" value="Por_Secre_tail"/>
    <property type="match status" value="1"/>
</dbReference>
<dbReference type="Pfam" id="PF01551">
    <property type="entry name" value="Peptidase_M23"/>
    <property type="match status" value="1"/>
</dbReference>
<evidence type="ECO:0000313" key="4">
    <source>
        <dbReference type="EMBL" id="RPD96428.1"/>
    </source>
</evidence>
<feature type="domain" description="M23ase beta-sheet core" evidence="2">
    <location>
        <begin position="146"/>
        <end position="240"/>
    </location>
</feature>
<dbReference type="InterPro" id="IPR026444">
    <property type="entry name" value="Secre_tail"/>
</dbReference>
<protein>
    <submittedName>
        <fullName evidence="4">T9SS C-terminal target domain-containing protein</fullName>
    </submittedName>
</protein>
<dbReference type="AlphaFoldDB" id="A0A3N4NPH6"/>
<dbReference type="Proteomes" id="UP000270856">
    <property type="component" value="Unassembled WGS sequence"/>
</dbReference>
<dbReference type="SUPFAM" id="SSF51261">
    <property type="entry name" value="Duplicated hybrid motif"/>
    <property type="match status" value="1"/>
</dbReference>
<dbReference type="OrthoDB" id="9809488at2"/>
<evidence type="ECO:0000313" key="5">
    <source>
        <dbReference type="Proteomes" id="UP000270856"/>
    </source>
</evidence>
<dbReference type="GO" id="GO:0004222">
    <property type="term" value="F:metalloendopeptidase activity"/>
    <property type="evidence" value="ECO:0007669"/>
    <property type="project" value="TreeGrafter"/>
</dbReference>
<dbReference type="Gene3D" id="2.70.70.10">
    <property type="entry name" value="Glucose Permease (Domain IIA)"/>
    <property type="match status" value="1"/>
</dbReference>
<dbReference type="CDD" id="cd12797">
    <property type="entry name" value="M23_peptidase"/>
    <property type="match status" value="1"/>
</dbReference>